<dbReference type="GO" id="GO:0051117">
    <property type="term" value="F:ATPase binding"/>
    <property type="evidence" value="ECO:0007669"/>
    <property type="project" value="TreeGrafter"/>
</dbReference>
<feature type="transmembrane region" description="Helical" evidence="9">
    <location>
        <begin position="355"/>
        <end position="377"/>
    </location>
</feature>
<dbReference type="EMBL" id="JAAQPH010000021">
    <property type="protein sequence ID" value="NIA71347.1"/>
    <property type="molecule type" value="Genomic_DNA"/>
</dbReference>
<feature type="transmembrane region" description="Helical" evidence="9">
    <location>
        <begin position="404"/>
        <end position="423"/>
    </location>
</feature>
<gene>
    <name evidence="10" type="ORF">HBA54_22360</name>
</gene>
<dbReference type="GO" id="GO:0016471">
    <property type="term" value="C:vacuolar proton-transporting V-type ATPase complex"/>
    <property type="evidence" value="ECO:0007669"/>
    <property type="project" value="TreeGrafter"/>
</dbReference>
<evidence type="ECO:0000256" key="2">
    <source>
        <dbReference type="ARBA" id="ARBA00009904"/>
    </source>
</evidence>
<dbReference type="PANTHER" id="PTHR11629:SF63">
    <property type="entry name" value="V-TYPE PROTON ATPASE SUBUNIT A"/>
    <property type="match status" value="1"/>
</dbReference>
<feature type="coiled-coil region" evidence="8">
    <location>
        <begin position="186"/>
        <end position="213"/>
    </location>
</feature>
<accession>A0A967F1I4</accession>
<evidence type="ECO:0000256" key="5">
    <source>
        <dbReference type="ARBA" id="ARBA00022989"/>
    </source>
</evidence>
<evidence type="ECO:0000256" key="7">
    <source>
        <dbReference type="ARBA" id="ARBA00023136"/>
    </source>
</evidence>
<feature type="transmembrane region" description="Helical" evidence="9">
    <location>
        <begin position="455"/>
        <end position="475"/>
    </location>
</feature>
<dbReference type="RefSeq" id="WP_167228884.1">
    <property type="nucleotide sequence ID" value="NZ_JAAQPH010000021.1"/>
</dbReference>
<dbReference type="Proteomes" id="UP000761264">
    <property type="component" value="Unassembled WGS sequence"/>
</dbReference>
<dbReference type="GO" id="GO:0007035">
    <property type="term" value="P:vacuolar acidification"/>
    <property type="evidence" value="ECO:0007669"/>
    <property type="project" value="TreeGrafter"/>
</dbReference>
<organism evidence="10 11">
    <name type="scientific">Pelagibius litoralis</name>
    <dbReference type="NCBI Taxonomy" id="374515"/>
    <lineage>
        <taxon>Bacteria</taxon>
        <taxon>Pseudomonadati</taxon>
        <taxon>Pseudomonadota</taxon>
        <taxon>Alphaproteobacteria</taxon>
        <taxon>Rhodospirillales</taxon>
        <taxon>Rhodovibrionaceae</taxon>
        <taxon>Pelagibius</taxon>
    </lineage>
</organism>
<dbReference type="PANTHER" id="PTHR11629">
    <property type="entry name" value="VACUOLAR PROTON ATPASES"/>
    <property type="match status" value="1"/>
</dbReference>
<evidence type="ECO:0000256" key="8">
    <source>
        <dbReference type="SAM" id="Coils"/>
    </source>
</evidence>
<feature type="transmembrane region" description="Helical" evidence="9">
    <location>
        <begin position="312"/>
        <end position="343"/>
    </location>
</feature>
<comment type="caution">
    <text evidence="10">The sequence shown here is derived from an EMBL/GenBank/DDBJ whole genome shotgun (WGS) entry which is preliminary data.</text>
</comment>
<evidence type="ECO:0000256" key="1">
    <source>
        <dbReference type="ARBA" id="ARBA00004141"/>
    </source>
</evidence>
<evidence type="ECO:0000256" key="6">
    <source>
        <dbReference type="ARBA" id="ARBA00023065"/>
    </source>
</evidence>
<dbReference type="GO" id="GO:0046961">
    <property type="term" value="F:proton-transporting ATPase activity, rotational mechanism"/>
    <property type="evidence" value="ECO:0007669"/>
    <property type="project" value="InterPro"/>
</dbReference>
<keyword evidence="4 9" id="KW-0812">Transmembrane</keyword>
<evidence type="ECO:0000313" key="10">
    <source>
        <dbReference type="EMBL" id="NIA71347.1"/>
    </source>
</evidence>
<dbReference type="AlphaFoldDB" id="A0A967F1I4"/>
<keyword evidence="3" id="KW-0813">Transport</keyword>
<dbReference type="GO" id="GO:0033179">
    <property type="term" value="C:proton-transporting V-type ATPase, V0 domain"/>
    <property type="evidence" value="ECO:0007669"/>
    <property type="project" value="InterPro"/>
</dbReference>
<dbReference type="InterPro" id="IPR002490">
    <property type="entry name" value="V-ATPase_116kDa_su"/>
</dbReference>
<keyword evidence="7 9" id="KW-0472">Membrane</keyword>
<comment type="similarity">
    <text evidence="2">Belongs to the V-ATPase 116 kDa subunit family.</text>
</comment>
<evidence type="ECO:0000256" key="9">
    <source>
        <dbReference type="SAM" id="Phobius"/>
    </source>
</evidence>
<sequence length="598" mass="65699">MTILRLKKITLCGLLREKRGLLEGLQDLGCMHLLPLRPRPAEVEKVASPRAEAAFKALRFLSDMPQKRRQVLRDPRFDVGSLITDALALKQGLRDATDRRDFLEHRIAAVEPWGDLVFPPHEALVGYRLWFYVLPLALLSTLDSVELPWQILRKDHRFVYLVVIAKEEPPGDLLPVPRTHTGALPLGELKAQLEDTEIELEDLVAQRQALTRYIYLLSVNLAEAENQASLSYAEQQTRDGDSLVAVQGWVPVDSLATVEAYVREAGLACLIEEPGAQDDPPTLIEQPDELAAGADLAVFYQVPGYRSWDPTLLLVAFFSLFFAMILADAGYGAVLMAGLLLFWRRLGRSRTSRSYRTLGLSLFGCTILYGVIVGSYFGVTPPPDSLPGTLHVLSVNDFDSMMKLSIVVGVLHIVFANAMAAYVRCRSLVALSKLGWITGIFGGLAFWLAGTDASWTLAGQALIGIGLLAVLLFSSERPVRKPSDYLWRLADGMKSLTGVMGAFGDVLSYMRLFALGLASASLAVTFNDLATSVHQASPGIGLLAAILILAIGHSLNLGLSLMSGVVHGLRLNFIEFYKWGLPEEGTAFRRFARKEVQP</sequence>
<reference evidence="10" key="1">
    <citation type="submission" date="2020-03" db="EMBL/GenBank/DDBJ databases">
        <title>Genome of Pelagibius litoralis DSM 21314T.</title>
        <authorList>
            <person name="Wang G."/>
        </authorList>
    </citation>
    <scope>NUCLEOTIDE SEQUENCE</scope>
    <source>
        <strain evidence="10">DSM 21314</strain>
    </source>
</reference>
<keyword evidence="8" id="KW-0175">Coiled coil</keyword>
<keyword evidence="5 9" id="KW-1133">Transmembrane helix</keyword>
<keyword evidence="6" id="KW-0406">Ion transport</keyword>
<feature type="transmembrane region" description="Helical" evidence="9">
    <location>
        <begin position="540"/>
        <end position="562"/>
    </location>
</feature>
<keyword evidence="11" id="KW-1185">Reference proteome</keyword>
<proteinExistence type="inferred from homology"/>
<feature type="transmembrane region" description="Helical" evidence="9">
    <location>
        <begin position="430"/>
        <end position="449"/>
    </location>
</feature>
<evidence type="ECO:0000256" key="3">
    <source>
        <dbReference type="ARBA" id="ARBA00022448"/>
    </source>
</evidence>
<evidence type="ECO:0000256" key="4">
    <source>
        <dbReference type="ARBA" id="ARBA00022692"/>
    </source>
</evidence>
<evidence type="ECO:0000313" key="11">
    <source>
        <dbReference type="Proteomes" id="UP000761264"/>
    </source>
</evidence>
<feature type="transmembrane region" description="Helical" evidence="9">
    <location>
        <begin position="496"/>
        <end position="520"/>
    </location>
</feature>
<name>A0A967F1I4_9PROT</name>
<protein>
    <submittedName>
        <fullName evidence="10">V-type ATP synthase subunit I</fullName>
    </submittedName>
</protein>
<comment type="subcellular location">
    <subcellularLocation>
        <location evidence="1">Membrane</location>
        <topology evidence="1">Multi-pass membrane protein</topology>
    </subcellularLocation>
</comment>